<name>A0A5B7F7S2_PORTR</name>
<evidence type="ECO:0000313" key="1">
    <source>
        <dbReference type="EMBL" id="MPC40594.1"/>
    </source>
</evidence>
<gene>
    <name evidence="1" type="ORF">E2C01_034156</name>
</gene>
<organism evidence="1 2">
    <name type="scientific">Portunus trituberculatus</name>
    <name type="common">Swimming crab</name>
    <name type="synonym">Neptunus trituberculatus</name>
    <dbReference type="NCBI Taxonomy" id="210409"/>
    <lineage>
        <taxon>Eukaryota</taxon>
        <taxon>Metazoa</taxon>
        <taxon>Ecdysozoa</taxon>
        <taxon>Arthropoda</taxon>
        <taxon>Crustacea</taxon>
        <taxon>Multicrustacea</taxon>
        <taxon>Malacostraca</taxon>
        <taxon>Eumalacostraca</taxon>
        <taxon>Eucarida</taxon>
        <taxon>Decapoda</taxon>
        <taxon>Pleocyemata</taxon>
        <taxon>Brachyura</taxon>
        <taxon>Eubrachyura</taxon>
        <taxon>Portunoidea</taxon>
        <taxon>Portunidae</taxon>
        <taxon>Portuninae</taxon>
        <taxon>Portunus</taxon>
    </lineage>
</organism>
<comment type="caution">
    <text evidence="1">The sequence shown here is derived from an EMBL/GenBank/DDBJ whole genome shotgun (WGS) entry which is preliminary data.</text>
</comment>
<evidence type="ECO:0000313" key="2">
    <source>
        <dbReference type="Proteomes" id="UP000324222"/>
    </source>
</evidence>
<proteinExistence type="predicted"/>
<keyword evidence="2" id="KW-1185">Reference proteome</keyword>
<reference evidence="1 2" key="1">
    <citation type="submission" date="2019-05" db="EMBL/GenBank/DDBJ databases">
        <title>Another draft genome of Portunus trituberculatus and its Hox gene families provides insights of decapod evolution.</title>
        <authorList>
            <person name="Jeong J.-H."/>
            <person name="Song I."/>
            <person name="Kim S."/>
            <person name="Choi T."/>
            <person name="Kim D."/>
            <person name="Ryu S."/>
            <person name="Kim W."/>
        </authorList>
    </citation>
    <scope>NUCLEOTIDE SEQUENCE [LARGE SCALE GENOMIC DNA]</scope>
    <source>
        <tissue evidence="1">Muscle</tissue>
    </source>
</reference>
<dbReference type="AlphaFoldDB" id="A0A5B7F7S2"/>
<sequence>MAPELSEWCVQTVAAKVVTLKKSSGWCVAASSAEIEVPKCLLSKNNQVNTSLLHTKEGEVIRKDVG</sequence>
<protein>
    <submittedName>
        <fullName evidence="1">Uncharacterized protein</fullName>
    </submittedName>
</protein>
<accession>A0A5B7F7S2</accession>
<dbReference type="Proteomes" id="UP000324222">
    <property type="component" value="Unassembled WGS sequence"/>
</dbReference>
<dbReference type="EMBL" id="VSRR010004746">
    <property type="protein sequence ID" value="MPC40594.1"/>
    <property type="molecule type" value="Genomic_DNA"/>
</dbReference>